<dbReference type="SMART" id="SM00421">
    <property type="entry name" value="HTH_LUXR"/>
    <property type="match status" value="1"/>
</dbReference>
<evidence type="ECO:0000256" key="2">
    <source>
        <dbReference type="ARBA" id="ARBA00023012"/>
    </source>
</evidence>
<dbReference type="PANTHER" id="PTHR44688:SF16">
    <property type="entry name" value="DNA-BINDING TRANSCRIPTIONAL ACTIVATOR DEVR_DOSR"/>
    <property type="match status" value="1"/>
</dbReference>
<keyword evidence="11" id="KW-1185">Reference proteome</keyword>
<keyword evidence="5" id="KW-0804">Transcription</keyword>
<evidence type="ECO:0000256" key="4">
    <source>
        <dbReference type="ARBA" id="ARBA00023125"/>
    </source>
</evidence>
<evidence type="ECO:0000313" key="10">
    <source>
        <dbReference type="EMBL" id="AXX98597.1"/>
    </source>
</evidence>
<dbReference type="AlphaFoldDB" id="A0A347UIB9"/>
<feature type="modified residue" description="4-aspartylphosphate" evidence="6">
    <location>
        <position position="58"/>
    </location>
</feature>
<dbReference type="InterPro" id="IPR000792">
    <property type="entry name" value="Tscrpt_reg_LuxR_C"/>
</dbReference>
<evidence type="ECO:0000256" key="1">
    <source>
        <dbReference type="ARBA" id="ARBA00022553"/>
    </source>
</evidence>
<keyword evidence="2" id="KW-0902">Two-component regulatory system</keyword>
<dbReference type="Gene3D" id="3.40.50.2300">
    <property type="match status" value="1"/>
</dbReference>
<feature type="coiled-coil region" evidence="7">
    <location>
        <begin position="116"/>
        <end position="149"/>
    </location>
</feature>
<dbReference type="InterPro" id="IPR011006">
    <property type="entry name" value="CheY-like_superfamily"/>
</dbReference>
<sequence>MSTTDAAPLIHVVDDDEGMRKSLCWLIGSVGLQCRAHVSADAFMAGFNDKRPGCLLLDIRMPGLSGLDLQQVLQRLNSSLPVIFLTGHGDVPMAARAFKAGAFDFLEKPCNDQVLLDRVQEAVAEHRRLLAERDQQTELRQRINALTERERQVAERVSCGLRNKEIAADLGISQKTVELHRHNVMDKMQVDSVAELARIWALAET</sequence>
<evidence type="ECO:0000259" key="9">
    <source>
        <dbReference type="PROSITE" id="PS50110"/>
    </source>
</evidence>
<gene>
    <name evidence="10" type="ORF">BAR1_12085</name>
</gene>
<dbReference type="SUPFAM" id="SSF52172">
    <property type="entry name" value="CheY-like"/>
    <property type="match status" value="1"/>
</dbReference>
<dbReference type="Gene3D" id="1.10.10.10">
    <property type="entry name" value="Winged helix-like DNA-binding domain superfamily/Winged helix DNA-binding domain"/>
    <property type="match status" value="1"/>
</dbReference>
<dbReference type="Pfam" id="PF00196">
    <property type="entry name" value="GerE"/>
    <property type="match status" value="1"/>
</dbReference>
<keyword evidence="1 6" id="KW-0597">Phosphoprotein</keyword>
<feature type="domain" description="HTH luxR-type" evidence="8">
    <location>
        <begin position="139"/>
        <end position="204"/>
    </location>
</feature>
<accession>A0A347UIB9</accession>
<dbReference type="InterPro" id="IPR001789">
    <property type="entry name" value="Sig_transdc_resp-reg_receiver"/>
</dbReference>
<keyword evidence="4 10" id="KW-0238">DNA-binding</keyword>
<dbReference type="RefSeq" id="WP_118943252.1">
    <property type="nucleotide sequence ID" value="NZ_CP032125.1"/>
</dbReference>
<keyword evidence="3" id="KW-0805">Transcription regulation</keyword>
<dbReference type="KEGG" id="pamo:BAR1_12085"/>
<dbReference type="PROSITE" id="PS50043">
    <property type="entry name" value="HTH_LUXR_2"/>
    <property type="match status" value="1"/>
</dbReference>
<evidence type="ECO:0000256" key="6">
    <source>
        <dbReference type="PROSITE-ProRule" id="PRU00169"/>
    </source>
</evidence>
<dbReference type="PANTHER" id="PTHR44688">
    <property type="entry name" value="DNA-BINDING TRANSCRIPTIONAL ACTIVATOR DEVR_DOSR"/>
    <property type="match status" value="1"/>
</dbReference>
<name>A0A347UIB9_9RHOB</name>
<evidence type="ECO:0000256" key="5">
    <source>
        <dbReference type="ARBA" id="ARBA00023163"/>
    </source>
</evidence>
<dbReference type="SMART" id="SM00448">
    <property type="entry name" value="REC"/>
    <property type="match status" value="1"/>
</dbReference>
<dbReference type="OrthoDB" id="9782655at2"/>
<proteinExistence type="predicted"/>
<protein>
    <submittedName>
        <fullName evidence="10">DNA-binding response regulator</fullName>
    </submittedName>
</protein>
<reference evidence="10 11" key="1">
    <citation type="submission" date="2018-09" db="EMBL/GenBank/DDBJ databases">
        <title>Profundibacter amoris BAR1 gen. nov., sp. nov., a new member of the Roseobacter clade isolated at Lokis Castle Vent Field on the Arctic Mid-Oceanic Ridge.</title>
        <authorList>
            <person name="Le Moine Bauer S."/>
            <person name="Sjoeberg A.G."/>
            <person name="L'Haridon S."/>
            <person name="Stokke R."/>
            <person name="Roalkvam I."/>
            <person name="Steen I.H."/>
            <person name="Dahle H."/>
        </authorList>
    </citation>
    <scope>NUCLEOTIDE SEQUENCE [LARGE SCALE GENOMIC DNA]</scope>
    <source>
        <strain evidence="10 11">BAR1</strain>
    </source>
</reference>
<dbReference type="PROSITE" id="PS50110">
    <property type="entry name" value="RESPONSE_REGULATORY"/>
    <property type="match status" value="1"/>
</dbReference>
<evidence type="ECO:0000259" key="8">
    <source>
        <dbReference type="PROSITE" id="PS50043"/>
    </source>
</evidence>
<keyword evidence="7" id="KW-0175">Coiled coil</keyword>
<dbReference type="GO" id="GO:0000160">
    <property type="term" value="P:phosphorelay signal transduction system"/>
    <property type="evidence" value="ECO:0007669"/>
    <property type="project" value="UniProtKB-KW"/>
</dbReference>
<organism evidence="10 11">
    <name type="scientific">Profundibacter amoris</name>
    <dbReference type="NCBI Taxonomy" id="2171755"/>
    <lineage>
        <taxon>Bacteria</taxon>
        <taxon>Pseudomonadati</taxon>
        <taxon>Pseudomonadota</taxon>
        <taxon>Alphaproteobacteria</taxon>
        <taxon>Rhodobacterales</taxon>
        <taxon>Paracoccaceae</taxon>
        <taxon>Profundibacter</taxon>
    </lineage>
</organism>
<evidence type="ECO:0000313" key="11">
    <source>
        <dbReference type="Proteomes" id="UP000261704"/>
    </source>
</evidence>
<dbReference type="InterPro" id="IPR036388">
    <property type="entry name" value="WH-like_DNA-bd_sf"/>
</dbReference>
<dbReference type="EMBL" id="CP032125">
    <property type="protein sequence ID" value="AXX98597.1"/>
    <property type="molecule type" value="Genomic_DNA"/>
</dbReference>
<dbReference type="GO" id="GO:0006355">
    <property type="term" value="P:regulation of DNA-templated transcription"/>
    <property type="evidence" value="ECO:0007669"/>
    <property type="project" value="InterPro"/>
</dbReference>
<dbReference type="SUPFAM" id="SSF46894">
    <property type="entry name" value="C-terminal effector domain of the bipartite response regulators"/>
    <property type="match status" value="1"/>
</dbReference>
<dbReference type="Proteomes" id="UP000261704">
    <property type="component" value="Chromosome"/>
</dbReference>
<dbReference type="Pfam" id="PF00072">
    <property type="entry name" value="Response_reg"/>
    <property type="match status" value="1"/>
</dbReference>
<dbReference type="FunFam" id="3.40.50.2300:FF:000018">
    <property type="entry name" value="DNA-binding transcriptional regulator NtrC"/>
    <property type="match status" value="1"/>
</dbReference>
<feature type="domain" description="Response regulatory" evidence="9">
    <location>
        <begin position="9"/>
        <end position="123"/>
    </location>
</feature>
<dbReference type="InterPro" id="IPR016032">
    <property type="entry name" value="Sig_transdc_resp-reg_C-effctor"/>
</dbReference>
<evidence type="ECO:0000256" key="7">
    <source>
        <dbReference type="SAM" id="Coils"/>
    </source>
</evidence>
<dbReference type="PRINTS" id="PR00038">
    <property type="entry name" value="HTHLUXR"/>
</dbReference>
<dbReference type="CDD" id="cd17537">
    <property type="entry name" value="REC_FixJ"/>
    <property type="match status" value="1"/>
</dbReference>
<evidence type="ECO:0000256" key="3">
    <source>
        <dbReference type="ARBA" id="ARBA00023015"/>
    </source>
</evidence>
<dbReference type="CDD" id="cd06170">
    <property type="entry name" value="LuxR_C_like"/>
    <property type="match status" value="1"/>
</dbReference>
<dbReference type="GO" id="GO:0003677">
    <property type="term" value="F:DNA binding"/>
    <property type="evidence" value="ECO:0007669"/>
    <property type="project" value="UniProtKB-KW"/>
</dbReference>
<dbReference type="PROSITE" id="PS00622">
    <property type="entry name" value="HTH_LUXR_1"/>
    <property type="match status" value="1"/>
</dbReference>